<organism evidence="1 2">
    <name type="scientific">Prauserella marina</name>
    <dbReference type="NCBI Taxonomy" id="530584"/>
    <lineage>
        <taxon>Bacteria</taxon>
        <taxon>Bacillati</taxon>
        <taxon>Actinomycetota</taxon>
        <taxon>Actinomycetes</taxon>
        <taxon>Pseudonocardiales</taxon>
        <taxon>Pseudonocardiaceae</taxon>
        <taxon>Prauserella</taxon>
    </lineage>
</organism>
<dbReference type="EMBL" id="FMZE01000013">
    <property type="protein sequence ID" value="SDD83432.1"/>
    <property type="molecule type" value="Genomic_DNA"/>
</dbReference>
<accession>A0A1G6XZG4</accession>
<name>A0A1G6XZG4_9PSEU</name>
<proteinExistence type="predicted"/>
<dbReference type="AlphaFoldDB" id="A0A1G6XZG4"/>
<dbReference type="Proteomes" id="UP000199494">
    <property type="component" value="Unassembled WGS sequence"/>
</dbReference>
<reference evidence="1 2" key="1">
    <citation type="submission" date="2016-10" db="EMBL/GenBank/DDBJ databases">
        <authorList>
            <person name="de Groot N.N."/>
        </authorList>
    </citation>
    <scope>NUCLEOTIDE SEQUENCE [LARGE SCALE GENOMIC DNA]</scope>
    <source>
        <strain evidence="1 2">CGMCC 4.5506</strain>
    </source>
</reference>
<dbReference type="Gene3D" id="3.40.50.1010">
    <property type="entry name" value="5'-nuclease"/>
    <property type="match status" value="1"/>
</dbReference>
<sequence>MVNDVIVLTAHRDFDHIAKVTDLRHEYVAPTL</sequence>
<evidence type="ECO:0000313" key="2">
    <source>
        <dbReference type="Proteomes" id="UP000199494"/>
    </source>
</evidence>
<keyword evidence="2" id="KW-1185">Reference proteome</keyword>
<gene>
    <name evidence="1" type="ORF">SAMN05421630_11337</name>
</gene>
<evidence type="ECO:0000313" key="1">
    <source>
        <dbReference type="EMBL" id="SDD83432.1"/>
    </source>
</evidence>
<dbReference type="STRING" id="530584.SAMN05421630_11337"/>
<protein>
    <submittedName>
        <fullName evidence="1">Uncharacterized protein</fullName>
    </submittedName>
</protein>